<dbReference type="InterPro" id="IPR009674">
    <property type="entry name" value="Rpa2_dom_4"/>
</dbReference>
<dbReference type="GO" id="GO:0006351">
    <property type="term" value="P:DNA-templated transcription"/>
    <property type="evidence" value="ECO:0007669"/>
    <property type="project" value="InterPro"/>
</dbReference>
<evidence type="ECO:0000256" key="1">
    <source>
        <dbReference type="ARBA" id="ARBA00004026"/>
    </source>
</evidence>
<dbReference type="InterPro" id="IPR007644">
    <property type="entry name" value="RNA_pol_bsu_protrusion"/>
</dbReference>
<dbReference type="InterPro" id="IPR007641">
    <property type="entry name" value="RNA_pol_Rpb2_7"/>
</dbReference>
<dbReference type="GO" id="GO:0032549">
    <property type="term" value="F:ribonucleoside binding"/>
    <property type="evidence" value="ECO:0007669"/>
    <property type="project" value="InterPro"/>
</dbReference>
<evidence type="ECO:0000313" key="19">
    <source>
        <dbReference type="EMBL" id="ABO94698.1"/>
    </source>
</evidence>
<dbReference type="GO" id="GO:0005634">
    <property type="term" value="C:nucleus"/>
    <property type="evidence" value="ECO:0007669"/>
    <property type="project" value="UniProtKB-SubCell"/>
</dbReference>
<dbReference type="Pfam" id="PF04560">
    <property type="entry name" value="RNA_pol_Rpb2_7"/>
    <property type="match status" value="1"/>
</dbReference>
<dbReference type="OMA" id="FFGVVHY"/>
<dbReference type="GO" id="GO:0000428">
    <property type="term" value="C:DNA-directed RNA polymerase complex"/>
    <property type="evidence" value="ECO:0007669"/>
    <property type="project" value="UniProtKB-KW"/>
</dbReference>
<accession>A4RSZ5</accession>
<evidence type="ECO:0000256" key="7">
    <source>
        <dbReference type="ARBA" id="ARBA00023163"/>
    </source>
</evidence>
<dbReference type="Gene3D" id="3.90.1110.10">
    <property type="entry name" value="RNA polymerase Rpb2, domain 2"/>
    <property type="match status" value="1"/>
</dbReference>
<dbReference type="Gene3D" id="3.90.1800.10">
    <property type="entry name" value="RNA polymerase alpha subunit dimerisation domain"/>
    <property type="match status" value="1"/>
</dbReference>
<feature type="domain" description="RNA polymerase Rpb2" evidence="14">
    <location>
        <begin position="1044"/>
        <end position="1143"/>
    </location>
</feature>
<name>A4RSZ5_OSTLU</name>
<dbReference type="Pfam" id="PF04565">
    <property type="entry name" value="RNA_pol_Rpb2_3"/>
    <property type="match status" value="1"/>
</dbReference>
<evidence type="ECO:0000259" key="13">
    <source>
        <dbReference type="Pfam" id="PF00562"/>
    </source>
</evidence>
<dbReference type="HOGENOM" id="CLU_000524_5_1_1"/>
<reference evidence="19 20" key="1">
    <citation type="journal article" date="2007" name="Proc. Natl. Acad. Sci. U.S.A.">
        <title>The tiny eukaryote Ostreococcus provides genomic insights into the paradox of plankton speciation.</title>
        <authorList>
            <person name="Palenik B."/>
            <person name="Grimwood J."/>
            <person name="Aerts A."/>
            <person name="Rouze P."/>
            <person name="Salamov A."/>
            <person name="Putnam N."/>
            <person name="Dupont C."/>
            <person name="Jorgensen R."/>
            <person name="Derelle E."/>
            <person name="Rombauts S."/>
            <person name="Zhou K."/>
            <person name="Otillar R."/>
            <person name="Merchant S.S."/>
            <person name="Podell S."/>
            <person name="Gaasterland T."/>
            <person name="Napoli C."/>
            <person name="Gendler K."/>
            <person name="Manuell A."/>
            <person name="Tai V."/>
            <person name="Vallon O."/>
            <person name="Piganeau G."/>
            <person name="Jancek S."/>
            <person name="Heijde M."/>
            <person name="Jabbari K."/>
            <person name="Bowler C."/>
            <person name="Lohr M."/>
            <person name="Robbens S."/>
            <person name="Werner G."/>
            <person name="Dubchak I."/>
            <person name="Pazour G.J."/>
            <person name="Ren Q."/>
            <person name="Paulsen I."/>
            <person name="Delwiche C."/>
            <person name="Schmutz J."/>
            <person name="Rokhsar D."/>
            <person name="Van de Peer Y."/>
            <person name="Moreau H."/>
            <person name="Grigoriev I.V."/>
        </authorList>
    </citation>
    <scope>NUCLEOTIDE SEQUENCE [LARGE SCALE GENOMIC DNA]</scope>
    <source>
        <strain evidence="19 20">CCE9901</strain>
    </source>
</reference>
<dbReference type="STRING" id="436017.A4RSZ5"/>
<organism evidence="19 20">
    <name type="scientific">Ostreococcus lucimarinus (strain CCE9901)</name>
    <dbReference type="NCBI Taxonomy" id="436017"/>
    <lineage>
        <taxon>Eukaryota</taxon>
        <taxon>Viridiplantae</taxon>
        <taxon>Chlorophyta</taxon>
        <taxon>Mamiellophyceae</taxon>
        <taxon>Mamiellales</taxon>
        <taxon>Bathycoccaceae</taxon>
        <taxon>Ostreococcus</taxon>
    </lineage>
</organism>
<comment type="catalytic activity">
    <reaction evidence="10 12">
        <text>RNA(n) + a ribonucleoside 5'-triphosphate = RNA(n+1) + diphosphate</text>
        <dbReference type="Rhea" id="RHEA:21248"/>
        <dbReference type="Rhea" id="RHEA-COMP:14527"/>
        <dbReference type="Rhea" id="RHEA-COMP:17342"/>
        <dbReference type="ChEBI" id="CHEBI:33019"/>
        <dbReference type="ChEBI" id="CHEBI:61557"/>
        <dbReference type="ChEBI" id="CHEBI:140395"/>
        <dbReference type="EC" id="2.7.7.6"/>
    </reaction>
</comment>
<dbReference type="GO" id="GO:0003899">
    <property type="term" value="F:DNA-directed RNA polymerase activity"/>
    <property type="evidence" value="ECO:0007669"/>
    <property type="project" value="UniProtKB-EC"/>
</dbReference>
<dbReference type="Gramene" id="ABO94698">
    <property type="protein sequence ID" value="ABO94698"/>
    <property type="gene ID" value="OSTLU_119522"/>
</dbReference>
<dbReference type="KEGG" id="olu:OSTLU_119522"/>
<dbReference type="InterPro" id="IPR014724">
    <property type="entry name" value="RNA_pol_RPB2_OB-fold"/>
</dbReference>
<feature type="domain" description="RNA polymerase beta subunit protrusion" evidence="16">
    <location>
        <begin position="39"/>
        <end position="420"/>
    </location>
</feature>
<evidence type="ECO:0000256" key="3">
    <source>
        <dbReference type="ARBA" id="ARBA00006835"/>
    </source>
</evidence>
<dbReference type="Proteomes" id="UP000001568">
    <property type="component" value="Chromosome 2"/>
</dbReference>
<evidence type="ECO:0000259" key="18">
    <source>
        <dbReference type="Pfam" id="PF06883"/>
    </source>
</evidence>
<dbReference type="PANTHER" id="PTHR20856">
    <property type="entry name" value="DNA-DIRECTED RNA POLYMERASE I SUBUNIT 2"/>
    <property type="match status" value="1"/>
</dbReference>
<evidence type="ECO:0000256" key="10">
    <source>
        <dbReference type="ARBA" id="ARBA00048552"/>
    </source>
</evidence>
<dbReference type="Pfam" id="PF06883">
    <property type="entry name" value="RNA_pol_Rpa2_4"/>
    <property type="match status" value="1"/>
</dbReference>
<comment type="similarity">
    <text evidence="3 11">Belongs to the RNA polymerase beta chain family.</text>
</comment>
<keyword evidence="8" id="KW-0539">Nucleus</keyword>
<feature type="domain" description="DNA-directed RNA polymerase subunit 2 hybrid-binding" evidence="13">
    <location>
        <begin position="680"/>
        <end position="1041"/>
    </location>
</feature>
<dbReference type="EMBL" id="CP000582">
    <property type="protein sequence ID" value="ABO94698.1"/>
    <property type="molecule type" value="Genomic_DNA"/>
</dbReference>
<evidence type="ECO:0000313" key="20">
    <source>
        <dbReference type="Proteomes" id="UP000001568"/>
    </source>
</evidence>
<evidence type="ECO:0000256" key="8">
    <source>
        <dbReference type="ARBA" id="ARBA00023242"/>
    </source>
</evidence>
<dbReference type="PROSITE" id="PS01166">
    <property type="entry name" value="RNA_POL_BETA"/>
    <property type="match status" value="1"/>
</dbReference>
<keyword evidence="20" id="KW-1185">Reference proteome</keyword>
<dbReference type="InterPro" id="IPR037033">
    <property type="entry name" value="DNA-dir_RNAP_su2_hyb_sf"/>
</dbReference>
<evidence type="ECO:0000259" key="14">
    <source>
        <dbReference type="Pfam" id="PF04560"/>
    </source>
</evidence>
<evidence type="ECO:0000259" key="17">
    <source>
        <dbReference type="Pfam" id="PF04565"/>
    </source>
</evidence>
<dbReference type="InterPro" id="IPR007642">
    <property type="entry name" value="RNA_pol_Rpb2_2"/>
</dbReference>
<dbReference type="InterPro" id="IPR007645">
    <property type="entry name" value="RNA_pol_Rpb2_3"/>
</dbReference>
<feature type="domain" description="RNA polymerase Rpb2" evidence="17">
    <location>
        <begin position="462"/>
        <end position="526"/>
    </location>
</feature>
<keyword evidence="5 12" id="KW-0808">Transferase</keyword>
<feature type="domain" description="RNA polymerase Rpb2" evidence="15">
    <location>
        <begin position="216"/>
        <end position="382"/>
    </location>
</feature>
<dbReference type="InterPro" id="IPR007121">
    <property type="entry name" value="RNA_pol_bsu_CS"/>
</dbReference>
<dbReference type="Gene3D" id="2.40.270.10">
    <property type="entry name" value="DNA-directed RNA polymerase, subunit 2, domain 6"/>
    <property type="match status" value="1"/>
</dbReference>
<dbReference type="eggNOG" id="KOG0216">
    <property type="taxonomic scope" value="Eukaryota"/>
</dbReference>
<dbReference type="SUPFAM" id="SSF64484">
    <property type="entry name" value="beta and beta-prime subunits of DNA dependent RNA-polymerase"/>
    <property type="match status" value="1"/>
</dbReference>
<dbReference type="RefSeq" id="XP_001416405.1">
    <property type="nucleotide sequence ID" value="XM_001416368.1"/>
</dbReference>
<evidence type="ECO:0000256" key="4">
    <source>
        <dbReference type="ARBA" id="ARBA00022478"/>
    </source>
</evidence>
<comment type="subunit">
    <text evidence="9">In plastids the minimal PEP RNA polymerase catalytic core is composed of four subunits: alpha, beta, beta', and beta''. When a (nuclear-encoded) sigma factor is associated with the core the holoenzyme is formed, which can initiate transcription.</text>
</comment>
<gene>
    <name evidence="19" type="primary">Acr2</name>
    <name evidence="19" type="ORF">OSTLU_119522</name>
</gene>
<keyword evidence="7 12" id="KW-0804">Transcription</keyword>
<evidence type="ECO:0000256" key="12">
    <source>
        <dbReference type="RuleBase" id="RU363031"/>
    </source>
</evidence>
<dbReference type="CDD" id="cd00653">
    <property type="entry name" value="RNA_pol_B_RPB2"/>
    <property type="match status" value="1"/>
</dbReference>
<dbReference type="GO" id="GO:0003677">
    <property type="term" value="F:DNA binding"/>
    <property type="evidence" value="ECO:0007669"/>
    <property type="project" value="InterPro"/>
</dbReference>
<keyword evidence="4 12" id="KW-0240">DNA-directed RNA polymerase</keyword>
<dbReference type="EC" id="2.7.7.6" evidence="12"/>
<sequence length="1145" mass="128410">MRFLNASVRRGRLLRIHHTILHEFDNRDSVPSEVPIKKLFACHVDSFNHLTNLGFDQILRCVKPEKFQQSAGCPELMLWLEDLKLESLKFRHRISGRTESQKTPRGCREGGESYKAPLSVQFCWQIDGENVQRRVVNLGDCPVMVKSDVCSLALLSPAQLVARGEEAHEAGGYFIINGIERMIRMIIQQRRHHILGLCRRAFTKRSPLFSEFATVIRCVTEDEHSSIVRLHYMRTGALRLALQHRRQEFFIPAGIVLRALAVCSDAEMYRQVCLHLRSAGTDETFIEDRLALLQRECHELQIRTQMCALSYLGQHFRTLLDLSSDESDISVGERFLEDFIYVHLQHNGDKLSLLILMLSKLLSIVTGRCSPDDPDSLVNQEVLVPGLLLQAMIREKVRIAFQKVVTHLRRTQGSWSEETISHLINESGSSDVGKVVEYFLATGNLVSPTGLGLSQTSGFTIVAEKLNYFRYISHFRSVHRGAYFMELRTTTVRKLLPESWGFLCPVHTPDGSPCGLLNHLAEMCEIVMPDTDHVFQQKRLLQIHSVLDRALISVEQYDCGYAHVPVVLEGSFVGYISAENASHVISALRAFKVTLTTSVLRMSEISYIHPGGEHGLFPGLYIFYGPSRLMRPVKQVESMKVEFIGTLEQAFLSISAHQVESHNASYTHAEIRNTSALSCVASLTPWSDFNQSPRNMYQCQMAKQTMGTPMHTICYRSDTKLYRLHTPQRPLALTCTYDKYSLDDYALGTNAVVAVIAYTGYDMEDAMIVNKGSLHRGFAHATLYKTLVEGISANETLSRRDNTYTSENKQLDGTGSVQLGSIVRPGDTLLNLHSSDGVTKGRSIRLRGTDAAVVDKVVLTQSVKQAATKNDKRAAITLRYDRNPVIGDKFSSRHGQKGVLSFLWPEEDMPFSDRTGLRPDVIINPHAFPSRMTIGMLVESLAAKAGASTGIFADATPFKHSDKEISPTEEYGKLLRESGYNFCGSERLVNGCTGESFSVDIFIGLVYYQRLRHMVSLFHTFHVRSTGPNNPLTMQPIKGRKSGGGIRFGEMERDSLLAHGVAYLVSLLHICSDNRDAWVCNMCGSLIAPLTCVASIRTDEYSSRRTSCRVCDSAHKLERISIPHVFIYLTAELAAMNISVQVKAK</sequence>
<proteinExistence type="inferred from homology"/>
<dbReference type="Pfam" id="PF04561">
    <property type="entry name" value="RNA_pol_Rpb2_2"/>
    <property type="match status" value="1"/>
</dbReference>
<evidence type="ECO:0000256" key="2">
    <source>
        <dbReference type="ARBA" id="ARBA00004123"/>
    </source>
</evidence>
<dbReference type="Gene3D" id="2.40.50.150">
    <property type="match status" value="1"/>
</dbReference>
<dbReference type="InterPro" id="IPR007120">
    <property type="entry name" value="DNA-dir_RNAP_su2_dom"/>
</dbReference>
<comment type="subcellular location">
    <subcellularLocation>
        <location evidence="2">Nucleus</location>
    </subcellularLocation>
</comment>
<dbReference type="OrthoDB" id="10248617at2759"/>
<evidence type="ECO:0000256" key="6">
    <source>
        <dbReference type="ARBA" id="ARBA00022695"/>
    </source>
</evidence>
<evidence type="ECO:0000256" key="11">
    <source>
        <dbReference type="RuleBase" id="RU000434"/>
    </source>
</evidence>
<evidence type="ECO:0000256" key="9">
    <source>
        <dbReference type="ARBA" id="ARBA00026088"/>
    </source>
</evidence>
<dbReference type="GeneID" id="5000475"/>
<dbReference type="Gene3D" id="3.90.1100.10">
    <property type="match status" value="2"/>
</dbReference>
<comment type="function">
    <text evidence="1 12">DNA-dependent RNA polymerase catalyzes the transcription of DNA into RNA using the four ribonucleoside triphosphates as substrates.</text>
</comment>
<feature type="domain" description="DNA-directed RNA polymerase I subunit RPA2" evidence="18">
    <location>
        <begin position="573"/>
        <end position="631"/>
    </location>
</feature>
<protein>
    <recommendedName>
        <fullName evidence="12">DNA-directed RNA polymerase subunit beta</fullName>
        <ecNumber evidence="12">2.7.7.6</ecNumber>
    </recommendedName>
</protein>
<dbReference type="InterPro" id="IPR015712">
    <property type="entry name" value="DNA-dir_RNA_pol_su2"/>
</dbReference>
<dbReference type="InterPro" id="IPR037034">
    <property type="entry name" value="RNA_pol_Rpb2_2_sf"/>
</dbReference>
<dbReference type="AlphaFoldDB" id="A4RSZ5"/>
<keyword evidence="6 12" id="KW-0548">Nucleotidyltransferase</keyword>
<evidence type="ECO:0000259" key="16">
    <source>
        <dbReference type="Pfam" id="PF04563"/>
    </source>
</evidence>
<dbReference type="Pfam" id="PF00562">
    <property type="entry name" value="RNA_pol_Rpb2_6"/>
    <property type="match status" value="1"/>
</dbReference>
<evidence type="ECO:0000256" key="5">
    <source>
        <dbReference type="ARBA" id="ARBA00022679"/>
    </source>
</evidence>
<evidence type="ECO:0000259" key="15">
    <source>
        <dbReference type="Pfam" id="PF04561"/>
    </source>
</evidence>
<dbReference type="Pfam" id="PF04563">
    <property type="entry name" value="RNA_pol_Rpb2_1"/>
    <property type="match status" value="1"/>
</dbReference>